<sequence length="121" mass="14331">MKYFFTQSELAELVGVSPNILRYWEKSISPFKPRRRRGRKLYTRQDLKRALIIKKLLEKGYTLKAASRILRENGTEDVIPEVYSTMIKEIKDFLKELKETVSEMKREIHESLDSRNNSGSY</sequence>
<dbReference type="Gene3D" id="1.10.1660.10">
    <property type="match status" value="1"/>
</dbReference>
<dbReference type="InterPro" id="IPR000551">
    <property type="entry name" value="MerR-type_HTH_dom"/>
</dbReference>
<feature type="coiled-coil region" evidence="2">
    <location>
        <begin position="87"/>
        <end position="114"/>
    </location>
</feature>
<keyword evidence="1" id="KW-0238">DNA-binding</keyword>
<proteinExistence type="predicted"/>
<protein>
    <submittedName>
        <fullName evidence="4">MerR family transcriptional regulator</fullName>
    </submittedName>
</protein>
<accession>A0A7V5HN24</accession>
<reference evidence="4" key="1">
    <citation type="journal article" date="2020" name="mSystems">
        <title>Genome- and Community-Level Interaction Insights into Carbon Utilization and Element Cycling Functions of Hydrothermarchaeota in Hydrothermal Sediment.</title>
        <authorList>
            <person name="Zhou Z."/>
            <person name="Liu Y."/>
            <person name="Xu W."/>
            <person name="Pan J."/>
            <person name="Luo Z.H."/>
            <person name="Li M."/>
        </authorList>
    </citation>
    <scope>NUCLEOTIDE SEQUENCE [LARGE SCALE GENOMIC DNA]</scope>
    <source>
        <strain evidence="4">HyVt-96</strain>
    </source>
</reference>
<dbReference type="GO" id="GO:0003700">
    <property type="term" value="F:DNA-binding transcription factor activity"/>
    <property type="evidence" value="ECO:0007669"/>
    <property type="project" value="InterPro"/>
</dbReference>
<name>A0A7V5HN24_UNCW3</name>
<gene>
    <name evidence="4" type="ORF">ENL43_02770</name>
</gene>
<dbReference type="GO" id="GO:0003677">
    <property type="term" value="F:DNA binding"/>
    <property type="evidence" value="ECO:0007669"/>
    <property type="project" value="UniProtKB-KW"/>
</dbReference>
<dbReference type="SMART" id="SM00422">
    <property type="entry name" value="HTH_MERR"/>
    <property type="match status" value="1"/>
</dbReference>
<dbReference type="EMBL" id="DRTX01000145">
    <property type="protein sequence ID" value="HHF53272.1"/>
    <property type="molecule type" value="Genomic_DNA"/>
</dbReference>
<evidence type="ECO:0000256" key="1">
    <source>
        <dbReference type="ARBA" id="ARBA00023125"/>
    </source>
</evidence>
<dbReference type="Proteomes" id="UP000886050">
    <property type="component" value="Unassembled WGS sequence"/>
</dbReference>
<dbReference type="InterPro" id="IPR047057">
    <property type="entry name" value="MerR_fam"/>
</dbReference>
<evidence type="ECO:0000313" key="4">
    <source>
        <dbReference type="EMBL" id="HHF53272.1"/>
    </source>
</evidence>
<keyword evidence="2" id="KW-0175">Coiled coil</keyword>
<evidence type="ECO:0000256" key="2">
    <source>
        <dbReference type="SAM" id="Coils"/>
    </source>
</evidence>
<comment type="caution">
    <text evidence="4">The sequence shown here is derived from an EMBL/GenBank/DDBJ whole genome shotgun (WGS) entry which is preliminary data.</text>
</comment>
<organism evidence="4">
    <name type="scientific">candidate division WOR-3 bacterium</name>
    <dbReference type="NCBI Taxonomy" id="2052148"/>
    <lineage>
        <taxon>Bacteria</taxon>
        <taxon>Bacteria division WOR-3</taxon>
    </lineage>
</organism>
<dbReference type="SUPFAM" id="SSF46955">
    <property type="entry name" value="Putative DNA-binding domain"/>
    <property type="match status" value="1"/>
</dbReference>
<dbReference type="PANTHER" id="PTHR30204:SF15">
    <property type="entry name" value="BLL5018 PROTEIN"/>
    <property type="match status" value="1"/>
</dbReference>
<dbReference type="PANTHER" id="PTHR30204">
    <property type="entry name" value="REDOX-CYCLING DRUG-SENSING TRANSCRIPTIONAL ACTIVATOR SOXR"/>
    <property type="match status" value="1"/>
</dbReference>
<dbReference type="Pfam" id="PF13411">
    <property type="entry name" value="MerR_1"/>
    <property type="match status" value="1"/>
</dbReference>
<dbReference type="InterPro" id="IPR009061">
    <property type="entry name" value="DNA-bd_dom_put_sf"/>
</dbReference>
<evidence type="ECO:0000259" key="3">
    <source>
        <dbReference type="PROSITE" id="PS50937"/>
    </source>
</evidence>
<dbReference type="PROSITE" id="PS50937">
    <property type="entry name" value="HTH_MERR_2"/>
    <property type="match status" value="1"/>
</dbReference>
<feature type="domain" description="HTH merR-type" evidence="3">
    <location>
        <begin position="8"/>
        <end position="72"/>
    </location>
</feature>
<dbReference type="AlphaFoldDB" id="A0A7V5HN24"/>